<dbReference type="HOGENOM" id="CLU_857001_0_0_9"/>
<proteinExistence type="predicted"/>
<dbReference type="eggNOG" id="ENOG503319A">
    <property type="taxonomic scope" value="Bacteria"/>
</dbReference>
<reference evidence="1 2" key="1">
    <citation type="journal article" date="2000" name="Nucleic Acids Res.">
        <title>Complete genome sequence of the alkaliphilic bacterium Bacillus halodurans and genomic sequence comparison with Bacillus subtilis.</title>
        <authorList>
            <person name="Takami H."/>
            <person name="Nakasone K."/>
            <person name="Takaki Y."/>
            <person name="Maeno G."/>
            <person name="Sasaki R."/>
            <person name="Masui N."/>
            <person name="Fuji F."/>
            <person name="Hirama C."/>
            <person name="Nakamura Y."/>
            <person name="Ogasawara N."/>
            <person name="Kuhara S."/>
            <person name="Horikoshi K."/>
        </authorList>
    </citation>
    <scope>NUCLEOTIDE SEQUENCE [LARGE SCALE GENOMIC DNA]</scope>
    <source>
        <strain evidence="2">ATCC BAA-125 / DSM 18197 / FERM 7344 / JCM 9153 / C-125</strain>
    </source>
</reference>
<protein>
    <submittedName>
        <fullName evidence="1">BH4002 protein</fullName>
    </submittedName>
</protein>
<dbReference type="STRING" id="272558.gene:10729915"/>
<evidence type="ECO:0000313" key="2">
    <source>
        <dbReference type="Proteomes" id="UP000001258"/>
    </source>
</evidence>
<name>Q9K5T6_HALH5</name>
<dbReference type="AlphaFoldDB" id="Q9K5T6"/>
<dbReference type="KEGG" id="bha:BH4002"/>
<dbReference type="Proteomes" id="UP000001258">
    <property type="component" value="Chromosome"/>
</dbReference>
<accession>Q9K5T6</accession>
<gene>
    <name evidence="1" type="ordered locus">BH4002</name>
</gene>
<keyword evidence="2" id="KW-1185">Reference proteome</keyword>
<dbReference type="PIR" id="B84150">
    <property type="entry name" value="B84150"/>
</dbReference>
<dbReference type="RefSeq" id="WP_010900126.1">
    <property type="nucleotide sequence ID" value="NC_002570.2"/>
</dbReference>
<dbReference type="OrthoDB" id="2972194at2"/>
<dbReference type="REBASE" id="4897">
    <property type="entry name" value="BhaI"/>
</dbReference>
<dbReference type="EMBL" id="BA000004">
    <property type="protein sequence ID" value="BAB07721.1"/>
    <property type="molecule type" value="Genomic_DNA"/>
</dbReference>
<evidence type="ECO:0000313" key="1">
    <source>
        <dbReference type="EMBL" id="BAB07721.1"/>
    </source>
</evidence>
<sequence>MLYTIDRVQYARTNNRYYFYEFMEVNNINALIGMDGKLLPPNELWNALYGIINDMEKNKIEFIKGNLQVIGIFIFYQVNVDKFIKIELDPFTKTIYGHIWNFSELQNWFRWLNNIDGQTNSKGLGAARDTDVDSYVNGILKTLYNNPLFYDDNGLNLTKGLLNGDTTKGFDLDLFQYIPSTNEYIIYEFLKRENQNINNIQAHPMRYCWTGKWNDNKQKFISLWNIKQYLNARLILVNYSDNTSEKISLIEVLNLDTDKGITSENKYCISRNVFLGWLHDMKNYNSNNTDYLSEFKFVHYNQEFFEDFSKNKRRYGAEFLNIYI</sequence>
<organism evidence="1 2">
    <name type="scientific">Halalkalibacterium halodurans (strain ATCC BAA-125 / DSM 18197 / FERM 7344 / JCM 9153 / C-125)</name>
    <name type="common">Bacillus halodurans</name>
    <dbReference type="NCBI Taxonomy" id="272558"/>
    <lineage>
        <taxon>Bacteria</taxon>
        <taxon>Bacillati</taxon>
        <taxon>Bacillota</taxon>
        <taxon>Bacilli</taxon>
        <taxon>Bacillales</taxon>
        <taxon>Bacillaceae</taxon>
        <taxon>Halalkalibacterium (ex Joshi et al. 2022)</taxon>
    </lineage>
</organism>